<evidence type="ECO:0000313" key="2">
    <source>
        <dbReference type="Proteomes" id="UP001499924"/>
    </source>
</evidence>
<dbReference type="EMBL" id="BAAAVV010000001">
    <property type="protein sequence ID" value="GAA3154373.1"/>
    <property type="molecule type" value="Genomic_DNA"/>
</dbReference>
<evidence type="ECO:0000313" key="1">
    <source>
        <dbReference type="EMBL" id="GAA3154373.1"/>
    </source>
</evidence>
<reference evidence="2" key="1">
    <citation type="journal article" date="2019" name="Int. J. Syst. Evol. Microbiol.">
        <title>The Global Catalogue of Microorganisms (GCM) 10K type strain sequencing project: providing services to taxonomists for standard genome sequencing and annotation.</title>
        <authorList>
            <consortium name="The Broad Institute Genomics Platform"/>
            <consortium name="The Broad Institute Genome Sequencing Center for Infectious Disease"/>
            <person name="Wu L."/>
            <person name="Ma J."/>
        </authorList>
    </citation>
    <scope>NUCLEOTIDE SEQUENCE [LARGE SCALE GENOMIC DNA]</scope>
    <source>
        <strain evidence="2">JCM 15614</strain>
    </source>
</reference>
<dbReference type="Proteomes" id="UP001499924">
    <property type="component" value="Unassembled WGS sequence"/>
</dbReference>
<name>A0ABP6NQU9_9ACTN</name>
<accession>A0ABP6NQU9</accession>
<organism evidence="1 2">
    <name type="scientific">Blastococcus jejuensis</name>
    <dbReference type="NCBI Taxonomy" id="351224"/>
    <lineage>
        <taxon>Bacteria</taxon>
        <taxon>Bacillati</taxon>
        <taxon>Actinomycetota</taxon>
        <taxon>Actinomycetes</taxon>
        <taxon>Geodermatophilales</taxon>
        <taxon>Geodermatophilaceae</taxon>
        <taxon>Blastococcus</taxon>
    </lineage>
</organism>
<keyword evidence="2" id="KW-1185">Reference proteome</keyword>
<dbReference type="InterPro" id="IPR011335">
    <property type="entry name" value="Restrct_endonuc-II-like"/>
</dbReference>
<dbReference type="SUPFAM" id="SSF52980">
    <property type="entry name" value="Restriction endonuclease-like"/>
    <property type="match status" value="1"/>
</dbReference>
<comment type="caution">
    <text evidence="1">The sequence shown here is derived from an EMBL/GenBank/DDBJ whole genome shotgun (WGS) entry which is preliminary data.</text>
</comment>
<sequence length="307" mass="34501">MQLSFVRAVTRQGGAFTREQALDICSPAELRARLRRGIWRRTPWQGLYVDGELPDDVPALVRAASLWLGGDLLACHTTAASLWGFDLRFPEAAKSEPLHFLGPADIDNRRLRGLQVHPSSLGTDDAVMIAGVWCTPPARTACDVTRLGAPIDALATLDAALRTGWCTREELNAAALRMRGMRGAARLGRLIPLADRRAESAMESRMRWRFLDAGLPAPDLQIEVGATGRRHRLDIGWREHRLGAEFDGHEAHMTRAQLAADRDRHNWLTEHRWTLFHFTAVDVYRRFEPMVAYARRYLLSPTVIMAP</sequence>
<protein>
    <submittedName>
        <fullName evidence="1">Type IV toxin-antitoxin system AbiEi family antitoxin domain-containing protein</fullName>
    </submittedName>
</protein>
<gene>
    <name evidence="1" type="ORF">GCM10010531_01770</name>
</gene>
<proteinExistence type="predicted"/>